<evidence type="ECO:0000256" key="2">
    <source>
        <dbReference type="ARBA" id="ARBA00022692"/>
    </source>
</evidence>
<dbReference type="SUPFAM" id="SSF81321">
    <property type="entry name" value="Family A G protein-coupled receptor-like"/>
    <property type="match status" value="1"/>
</dbReference>
<evidence type="ECO:0000313" key="8">
    <source>
        <dbReference type="EMBL" id="OLL25751.1"/>
    </source>
</evidence>
<comment type="subcellular location">
    <subcellularLocation>
        <location evidence="1">Membrane</location>
        <topology evidence="1">Multi-pass membrane protein</topology>
    </subcellularLocation>
</comment>
<evidence type="ECO:0000259" key="6">
    <source>
        <dbReference type="Pfam" id="PF11710"/>
    </source>
</evidence>
<dbReference type="OrthoDB" id="5368598at2759"/>
<keyword evidence="8" id="KW-0675">Receptor</keyword>
<dbReference type="AlphaFoldDB" id="A0A1U7LTA8"/>
<dbReference type="GO" id="GO:0004930">
    <property type="term" value="F:G protein-coupled receptor activity"/>
    <property type="evidence" value="ECO:0007669"/>
    <property type="project" value="TreeGrafter"/>
</dbReference>
<keyword evidence="4 5" id="KW-0472">Membrane</keyword>
<reference evidence="8 9" key="1">
    <citation type="submission" date="2016-04" db="EMBL/GenBank/DDBJ databases">
        <title>Evolutionary innovation and constraint leading to complex multicellularity in the Ascomycota.</title>
        <authorList>
            <person name="Cisse O."/>
            <person name="Nguyen A."/>
            <person name="Hewitt D.A."/>
            <person name="Jedd G."/>
            <person name="Stajich J.E."/>
        </authorList>
    </citation>
    <scope>NUCLEOTIDE SEQUENCE [LARGE SCALE GENOMIC DNA]</scope>
    <source>
        <strain evidence="8 9">DAH-3</strain>
    </source>
</reference>
<dbReference type="PANTHER" id="PTHR23112">
    <property type="entry name" value="G PROTEIN-COUPLED RECEPTOR 157-RELATED"/>
    <property type="match status" value="1"/>
</dbReference>
<dbReference type="GO" id="GO:0005886">
    <property type="term" value="C:plasma membrane"/>
    <property type="evidence" value="ECO:0007669"/>
    <property type="project" value="TreeGrafter"/>
</dbReference>
<feature type="transmembrane region" description="Helical" evidence="5">
    <location>
        <begin position="151"/>
        <end position="171"/>
    </location>
</feature>
<evidence type="ECO:0000259" key="7">
    <source>
        <dbReference type="Pfam" id="PF11970"/>
    </source>
</evidence>
<evidence type="ECO:0000256" key="3">
    <source>
        <dbReference type="ARBA" id="ARBA00022989"/>
    </source>
</evidence>
<sequence>MASLGFLTPTKGYVPLCYLPSRPLTWRMSLSWGPRYFIFAFITVLYIAIYVYIRRKFKFIAKDLEIPHADSSDSFALNPHSSTPPVRMQSFRKSNRVLFARANQSKQIPDRQSFEDDGIENPQIAALKNSSREGQPSFQQRKQMVSRQLRLLFVYPMVYIIIWIVPFAHHISQYDDDTFRDPIFGLACAAAFLIPLQGFINVCVYARNEKPWKVSPDGRRPSDTSFSPQNNNTIKLQILNRGFRNWVSSTLANDAFIRLEIQEAEPTTLQNK</sequence>
<feature type="transmembrane region" description="Helical" evidence="5">
    <location>
        <begin position="36"/>
        <end position="53"/>
    </location>
</feature>
<dbReference type="InterPro" id="IPR023041">
    <property type="entry name" value="Glucose_rcpt_Git3-like_N"/>
</dbReference>
<dbReference type="GO" id="GO:0007189">
    <property type="term" value="P:adenylate cyclase-activating G protein-coupled receptor signaling pathway"/>
    <property type="evidence" value="ECO:0007669"/>
    <property type="project" value="TreeGrafter"/>
</dbReference>
<protein>
    <submittedName>
        <fullName evidence="8">G protein-coupled receptor GPR1</fullName>
    </submittedName>
</protein>
<dbReference type="InterPro" id="IPR022596">
    <property type="entry name" value="GPR1/2/3_C"/>
</dbReference>
<comment type="caution">
    <text evidence="8">The sequence shown here is derived from an EMBL/GenBank/DDBJ whole genome shotgun (WGS) entry which is preliminary data.</text>
</comment>
<dbReference type="EMBL" id="LXFE01000323">
    <property type="protein sequence ID" value="OLL25751.1"/>
    <property type="molecule type" value="Genomic_DNA"/>
</dbReference>
<gene>
    <name evidence="8" type="ORF">NEOLI_001650</name>
</gene>
<dbReference type="Proteomes" id="UP000186594">
    <property type="component" value="Unassembled WGS sequence"/>
</dbReference>
<evidence type="ECO:0000256" key="4">
    <source>
        <dbReference type="ARBA" id="ARBA00023136"/>
    </source>
</evidence>
<proteinExistence type="predicted"/>
<dbReference type="Pfam" id="PF11710">
    <property type="entry name" value="Git3"/>
    <property type="match status" value="1"/>
</dbReference>
<evidence type="ECO:0000313" key="9">
    <source>
        <dbReference type="Proteomes" id="UP000186594"/>
    </source>
</evidence>
<dbReference type="STRING" id="1198029.A0A1U7LTA8"/>
<feature type="domain" description="G protein-coupled receptor GPR1/2/3 C-terminal" evidence="7">
    <location>
        <begin position="140"/>
        <end position="213"/>
    </location>
</feature>
<feature type="domain" description="Glucose receptor Git3-like N-terminal" evidence="6">
    <location>
        <begin position="1"/>
        <end position="58"/>
    </location>
</feature>
<accession>A0A1U7LTA8</accession>
<dbReference type="Gene3D" id="1.20.1070.10">
    <property type="entry name" value="Rhodopsin 7-helix transmembrane proteins"/>
    <property type="match status" value="1"/>
</dbReference>
<dbReference type="Pfam" id="PF11970">
    <property type="entry name" value="GPR_Gpa2_C"/>
    <property type="match status" value="1"/>
</dbReference>
<name>A0A1U7LTA8_NEOID</name>
<evidence type="ECO:0000256" key="5">
    <source>
        <dbReference type="SAM" id="Phobius"/>
    </source>
</evidence>
<evidence type="ECO:0000256" key="1">
    <source>
        <dbReference type="ARBA" id="ARBA00004141"/>
    </source>
</evidence>
<organism evidence="8 9">
    <name type="scientific">Neolecta irregularis (strain DAH-3)</name>
    <dbReference type="NCBI Taxonomy" id="1198029"/>
    <lineage>
        <taxon>Eukaryota</taxon>
        <taxon>Fungi</taxon>
        <taxon>Dikarya</taxon>
        <taxon>Ascomycota</taxon>
        <taxon>Taphrinomycotina</taxon>
        <taxon>Neolectales</taxon>
        <taxon>Neolectaceae</taxon>
        <taxon>Neolecta</taxon>
    </lineage>
</organism>
<feature type="transmembrane region" description="Helical" evidence="5">
    <location>
        <begin position="183"/>
        <end position="206"/>
    </location>
</feature>
<dbReference type="PANTHER" id="PTHR23112:SF37">
    <property type="entry name" value="G PROTEIN-COUPLED RECEPTOR GPR1"/>
    <property type="match status" value="1"/>
</dbReference>
<keyword evidence="2 5" id="KW-0812">Transmembrane</keyword>
<keyword evidence="3 5" id="KW-1133">Transmembrane helix</keyword>
<keyword evidence="9" id="KW-1185">Reference proteome</keyword>